<evidence type="ECO:0008006" key="3">
    <source>
        <dbReference type="Google" id="ProtNLM"/>
    </source>
</evidence>
<proteinExistence type="predicted"/>
<reference evidence="2" key="1">
    <citation type="submission" date="2018-05" db="EMBL/GenBank/DDBJ databases">
        <authorList>
            <person name="Lanie J.A."/>
            <person name="Ng W.-L."/>
            <person name="Kazmierczak K.M."/>
            <person name="Andrzejewski T.M."/>
            <person name="Davidsen T.M."/>
            <person name="Wayne K.J."/>
            <person name="Tettelin H."/>
            <person name="Glass J.I."/>
            <person name="Rusch D."/>
            <person name="Podicherti R."/>
            <person name="Tsui H.-C.T."/>
            <person name="Winkler M.E."/>
        </authorList>
    </citation>
    <scope>NUCLEOTIDE SEQUENCE</scope>
</reference>
<dbReference type="Pfam" id="PF14196">
    <property type="entry name" value="ATC_hydrolase"/>
    <property type="match status" value="1"/>
</dbReference>
<dbReference type="InterPro" id="IPR026002">
    <property type="entry name" value="ATC_hydrolase-like"/>
</dbReference>
<name>A0A381XNT4_9ZZZZ</name>
<sequence length="153" mass="17293">MPTSILDATKIQSRIVIPIVKALEKELGRERAHHIVGEAIAQSYVAYRDKLGFEKDQHPRGEGHESGDGPAFPVEREIVEDTDKLFGQNITECAFADYFLSIGEPEIGALMTCGVDFAAEARMRPSWEFQRTQTRMQGAPFCDFRWRKTDSKT</sequence>
<feature type="region of interest" description="Disordered" evidence="1">
    <location>
        <begin position="55"/>
        <end position="74"/>
    </location>
</feature>
<feature type="compositionally biased region" description="Basic and acidic residues" evidence="1">
    <location>
        <begin position="55"/>
        <end position="67"/>
    </location>
</feature>
<evidence type="ECO:0000256" key="1">
    <source>
        <dbReference type="SAM" id="MobiDB-lite"/>
    </source>
</evidence>
<protein>
    <recommendedName>
        <fullName evidence="3">L-2-amino-thiazoline-4-carboxylic acid hydrolase</fullName>
    </recommendedName>
</protein>
<dbReference type="EMBL" id="UINC01015846">
    <property type="protein sequence ID" value="SVA66424.1"/>
    <property type="molecule type" value="Genomic_DNA"/>
</dbReference>
<accession>A0A381XNT4</accession>
<gene>
    <name evidence="2" type="ORF">METZ01_LOCUS119278</name>
</gene>
<dbReference type="AlphaFoldDB" id="A0A381XNT4"/>
<evidence type="ECO:0000313" key="2">
    <source>
        <dbReference type="EMBL" id="SVA66424.1"/>
    </source>
</evidence>
<organism evidence="2">
    <name type="scientific">marine metagenome</name>
    <dbReference type="NCBI Taxonomy" id="408172"/>
    <lineage>
        <taxon>unclassified sequences</taxon>
        <taxon>metagenomes</taxon>
        <taxon>ecological metagenomes</taxon>
    </lineage>
</organism>